<evidence type="ECO:0000259" key="1">
    <source>
        <dbReference type="SMART" id="SM00829"/>
    </source>
</evidence>
<dbReference type="AlphaFoldDB" id="A0A136IXU3"/>
<keyword evidence="3" id="KW-1185">Reference proteome</keyword>
<organism evidence="2 3">
    <name type="scientific">Microdochium bolleyi</name>
    <dbReference type="NCBI Taxonomy" id="196109"/>
    <lineage>
        <taxon>Eukaryota</taxon>
        <taxon>Fungi</taxon>
        <taxon>Dikarya</taxon>
        <taxon>Ascomycota</taxon>
        <taxon>Pezizomycotina</taxon>
        <taxon>Sordariomycetes</taxon>
        <taxon>Xylariomycetidae</taxon>
        <taxon>Xylariales</taxon>
        <taxon>Microdochiaceae</taxon>
        <taxon>Microdochium</taxon>
    </lineage>
</organism>
<dbReference type="Proteomes" id="UP000070501">
    <property type="component" value="Unassembled WGS sequence"/>
</dbReference>
<dbReference type="PANTHER" id="PTHR43677">
    <property type="entry name" value="SHORT-CHAIN DEHYDROGENASE/REDUCTASE"/>
    <property type="match status" value="1"/>
</dbReference>
<evidence type="ECO:0000313" key="2">
    <source>
        <dbReference type="EMBL" id="KXJ89737.1"/>
    </source>
</evidence>
<sequence length="352" mass="37705">MPSSQPIRKVVFTGAGDVSNISVIDSTISPPAAGEVQVRPLYSGFSGSDINMRRGLYPMQKKAPFTPGYCLAGTVVSLGPKCTSSLTPGQLVACLTVYDSQAQLVNLPEKYLVPVPASPTGKFLVDPRSATAVMLDWTTAQGLVESANVRAGQRVFVHGMSGAVGWAVFMLSLKRGATVYGTASASKHDLIRAHGGHPFVYTDKSWMTAMKDLGGAHVVFDALGFESFDESYDILHRGSCGPLPSLSRDATGLTSGGLLSMAAAPRSQLPGVLRLLARNAKVWDSRATSFYYISRDDKTFVPTVEKLFGMIAKGEIEIPIRQVWDMEEIRSAHSAWGKGDGVGSMLIKINDE</sequence>
<dbReference type="OrthoDB" id="203908at2759"/>
<dbReference type="InterPro" id="IPR011032">
    <property type="entry name" value="GroES-like_sf"/>
</dbReference>
<dbReference type="STRING" id="196109.A0A136IXU3"/>
<dbReference type="InterPro" id="IPR020843">
    <property type="entry name" value="ER"/>
</dbReference>
<dbReference type="EMBL" id="KQ964254">
    <property type="protein sequence ID" value="KXJ89737.1"/>
    <property type="molecule type" value="Genomic_DNA"/>
</dbReference>
<gene>
    <name evidence="2" type="ORF">Micbo1qcDRAFT_149490</name>
</gene>
<dbReference type="SUPFAM" id="SSF50129">
    <property type="entry name" value="GroES-like"/>
    <property type="match status" value="1"/>
</dbReference>
<dbReference type="GO" id="GO:0016491">
    <property type="term" value="F:oxidoreductase activity"/>
    <property type="evidence" value="ECO:0007669"/>
    <property type="project" value="InterPro"/>
</dbReference>
<dbReference type="CDD" id="cd08273">
    <property type="entry name" value="MDR8"/>
    <property type="match status" value="1"/>
</dbReference>
<protein>
    <submittedName>
        <fullName evidence="2">Chaperonin 10-like protein</fullName>
    </submittedName>
</protein>
<dbReference type="Pfam" id="PF13602">
    <property type="entry name" value="ADH_zinc_N_2"/>
    <property type="match status" value="1"/>
</dbReference>
<name>A0A136IXU3_9PEZI</name>
<dbReference type="GO" id="GO:0005739">
    <property type="term" value="C:mitochondrion"/>
    <property type="evidence" value="ECO:0007669"/>
    <property type="project" value="TreeGrafter"/>
</dbReference>
<dbReference type="Gene3D" id="3.90.180.10">
    <property type="entry name" value="Medium-chain alcohol dehydrogenases, catalytic domain"/>
    <property type="match status" value="1"/>
</dbReference>
<dbReference type="InterPro" id="IPR036291">
    <property type="entry name" value="NAD(P)-bd_dom_sf"/>
</dbReference>
<dbReference type="Gene3D" id="3.40.50.720">
    <property type="entry name" value="NAD(P)-binding Rossmann-like Domain"/>
    <property type="match status" value="1"/>
</dbReference>
<proteinExistence type="predicted"/>
<accession>A0A136IXU3</accession>
<dbReference type="SUPFAM" id="SSF51735">
    <property type="entry name" value="NAD(P)-binding Rossmann-fold domains"/>
    <property type="match status" value="1"/>
</dbReference>
<dbReference type="Pfam" id="PF08240">
    <property type="entry name" value="ADH_N"/>
    <property type="match status" value="1"/>
</dbReference>
<dbReference type="InterPro" id="IPR051397">
    <property type="entry name" value="Zn-ADH-like_protein"/>
</dbReference>
<reference evidence="3" key="1">
    <citation type="submission" date="2016-02" db="EMBL/GenBank/DDBJ databases">
        <title>Draft genome sequence of Microdochium bolleyi, a fungal endophyte of beachgrass.</title>
        <authorList>
            <consortium name="DOE Joint Genome Institute"/>
            <person name="David A.S."/>
            <person name="May G."/>
            <person name="Haridas S."/>
            <person name="Lim J."/>
            <person name="Wang M."/>
            <person name="Labutti K."/>
            <person name="Lipzen A."/>
            <person name="Barry K."/>
            <person name="Grigoriev I.V."/>
        </authorList>
    </citation>
    <scope>NUCLEOTIDE SEQUENCE [LARGE SCALE GENOMIC DNA]</scope>
    <source>
        <strain evidence="3">J235TASD1</strain>
    </source>
</reference>
<evidence type="ECO:0000313" key="3">
    <source>
        <dbReference type="Proteomes" id="UP000070501"/>
    </source>
</evidence>
<dbReference type="PANTHER" id="PTHR43677:SF4">
    <property type="entry name" value="QUINONE OXIDOREDUCTASE-LIKE PROTEIN 2"/>
    <property type="match status" value="1"/>
</dbReference>
<dbReference type="InterPro" id="IPR013154">
    <property type="entry name" value="ADH-like_N"/>
</dbReference>
<dbReference type="SMART" id="SM00829">
    <property type="entry name" value="PKS_ER"/>
    <property type="match status" value="1"/>
</dbReference>
<dbReference type="InParanoid" id="A0A136IXU3"/>
<feature type="domain" description="Enoyl reductase (ER)" evidence="1">
    <location>
        <begin position="16"/>
        <end position="347"/>
    </location>
</feature>